<dbReference type="Proteomes" id="UP000030023">
    <property type="component" value="Unassembled WGS sequence"/>
</dbReference>
<dbReference type="SUPFAM" id="SSF55347">
    <property type="entry name" value="Glyceraldehyde-3-phosphate dehydrogenase-like, C-terminal domain"/>
    <property type="match status" value="1"/>
</dbReference>
<name>A0ABR4XRW9_9LACO</name>
<organism evidence="2 3">
    <name type="scientific">Oenococcus alcoholitolerans</name>
    <dbReference type="NCBI Taxonomy" id="931074"/>
    <lineage>
        <taxon>Bacteria</taxon>
        <taxon>Bacillati</taxon>
        <taxon>Bacillota</taxon>
        <taxon>Bacilli</taxon>
        <taxon>Lactobacillales</taxon>
        <taxon>Lactobacillaceae</taxon>
        <taxon>Oenococcus</taxon>
    </lineage>
</organism>
<dbReference type="Gene3D" id="3.30.360.10">
    <property type="entry name" value="Dihydrodipicolinate Reductase, domain 2"/>
    <property type="match status" value="1"/>
</dbReference>
<sequence>MIGKIITFKSTFGHGGPENWSVEKGPDTWFFNKARSKFGAIFDLGVHKIDLIRFILNDEIKKVTSRSFTLDKRKSDGSFIDVDDNSIGIYEFESGVVGTITSSWTYYGEEDNSTIFYGDKGLLKIYDDPKYSIKAFLLNGDRIDYDIDHIQTNESQTNSGVIDNFVDSLINKKSSVLEAVEILGSMRAVFAGIESNNNNDTENVGN</sequence>
<evidence type="ECO:0000313" key="3">
    <source>
        <dbReference type="Proteomes" id="UP000030023"/>
    </source>
</evidence>
<reference evidence="2 3" key="1">
    <citation type="journal article" date="2014" name="Antonie Van Leeuwenhoek">
        <title>Oenococcus alcoholitolerans sp. nov., a lactic acid bacteria isolated from cachaca and ethanol fermentation processes.</title>
        <authorList>
            <person name="Badotti F."/>
            <person name="Moreira A.P."/>
            <person name="Tonon L.A."/>
            <person name="de Lucena B.T."/>
            <person name="Gomes Fde C."/>
            <person name="Kruger R."/>
            <person name="Thompson C.C."/>
            <person name="de Morais M.A.Jr."/>
            <person name="Rosa C.A."/>
            <person name="Thompson F.L."/>
        </authorList>
    </citation>
    <scope>NUCLEOTIDE SEQUENCE [LARGE SCALE GENOMIC DNA]</scope>
    <source>
        <strain evidence="2 3">UFRJ-M7.2.18</strain>
    </source>
</reference>
<feature type="domain" description="GFO/IDH/MocA-like oxidoreductase" evidence="1">
    <location>
        <begin position="2"/>
        <end position="123"/>
    </location>
</feature>
<proteinExistence type="predicted"/>
<gene>
    <name evidence="2" type="ORF">Q757_02295</name>
</gene>
<comment type="caution">
    <text evidence="2">The sequence shown here is derived from an EMBL/GenBank/DDBJ whole genome shotgun (WGS) entry which is preliminary data.</text>
</comment>
<protein>
    <recommendedName>
        <fullName evidence="1">GFO/IDH/MocA-like oxidoreductase domain-containing protein</fullName>
    </recommendedName>
</protein>
<dbReference type="PANTHER" id="PTHR42840">
    <property type="entry name" value="NAD(P)-BINDING ROSSMANN-FOLD SUPERFAMILY PROTEIN-RELATED"/>
    <property type="match status" value="1"/>
</dbReference>
<dbReference type="Pfam" id="PF22725">
    <property type="entry name" value="GFO_IDH_MocA_C3"/>
    <property type="match status" value="1"/>
</dbReference>
<evidence type="ECO:0000313" key="2">
    <source>
        <dbReference type="EMBL" id="KGO32222.1"/>
    </source>
</evidence>
<dbReference type="EMBL" id="AXCV01000062">
    <property type="protein sequence ID" value="KGO32222.1"/>
    <property type="molecule type" value="Genomic_DNA"/>
</dbReference>
<keyword evidence="3" id="KW-1185">Reference proteome</keyword>
<dbReference type="InterPro" id="IPR055170">
    <property type="entry name" value="GFO_IDH_MocA-like_dom"/>
</dbReference>
<evidence type="ECO:0000259" key="1">
    <source>
        <dbReference type="Pfam" id="PF22725"/>
    </source>
</evidence>
<accession>A0ABR4XRW9</accession>
<dbReference type="PANTHER" id="PTHR42840:SF5">
    <property type="entry name" value="NAD(P)-BINDING ROSSMANN-FOLD SUPERFAMILY PROTEIN"/>
    <property type="match status" value="1"/>
</dbReference>